<keyword evidence="3" id="KW-0378">Hydrolase</keyword>
<name>A0A6G1HK85_9PEZI</name>
<dbReference type="OrthoDB" id="10042665at2759"/>
<dbReference type="GO" id="GO:0005524">
    <property type="term" value="F:ATP binding"/>
    <property type="evidence" value="ECO:0007669"/>
    <property type="project" value="InterPro"/>
</dbReference>
<dbReference type="InterPro" id="IPR027417">
    <property type="entry name" value="P-loop_NTPase"/>
</dbReference>
<dbReference type="InterPro" id="IPR054289">
    <property type="entry name" value="DUF7025"/>
</dbReference>
<feature type="region of interest" description="Disordered" evidence="1">
    <location>
        <begin position="1"/>
        <end position="30"/>
    </location>
</feature>
<sequence length="832" mass="92531">MERIHIPAYTEGDNEGDNEGGVSATDDQSERSSILGEVFSVIDGQAFEDSEESQIQLKEDRAQFVLDYYEGPGDCTCCPNWVTTPPLTLKGDELENDKDDEPPIVVRRKEKTPGSNTWEPVMIEINSHKLRTALIELFRGWDNIIDGPKHLVFRKPFRPFFWRWEKFQAAIEEQTDAELAKQLNLLRLIVKPAISTALAAKRELADRGVITHNYIWILFQPGDLIYWHSDGTHRFGIVASIQEPFSILQCVSVGNNGNTIGYSSHDIPIYSFTGLTKITKLPVFPASYLENFATLKQEMVARGRKFCSFIGPHFKAYKEPQISKSRRTASKVAIPRRIMIDVPPTGARTYQHLNALEGGIALSTRLISQEPPPPPKHIDKTWPNGHPPGAVPPPPPPIQYPQLPVYPPAYELVPPLGLLSGVLLPPLGGGMAGLGPSSHGAVNQGSIPVSLQALTDDIFLLCGSELNGYCFKERDWKLFNVEHVEDIKWNAEPFEALVLPDGYKELVLAFVESQLTRGEEFGDVINGKGGGLVVLLAGGPGVGKTLTAESGKFPTRKFLLISFVNGMSVAEKIQKPLLKMELQDAQGPLEKAMSARSRPTVPSGHRRLKPRCHHEYYGHESCQCNHGPHPDSLPGDANSVRNIERDFEMAAQWGAVLLLDECDTYLQQRSGTNSEGPQSRIVATFLQKLEYYPSLLFLTTNRPEVLDSALTSRIHLTLKYPELDFQSRATIWKTFLKRAQPVADVSDAEINRLAQAALDGRKVSNVVKTARILASQTGRAVRYGDIEKVLRITEGLTIAPRTRALPMQSEERNDPLTPLFGRKPDFFGCADW</sequence>
<dbReference type="InterPro" id="IPR003959">
    <property type="entry name" value="ATPase_AAA_core"/>
</dbReference>
<protein>
    <submittedName>
        <fullName evidence="3">P-loop containing nucleoside triphosphate hydrolase protein</fullName>
    </submittedName>
</protein>
<dbReference type="EMBL" id="ML996707">
    <property type="protein sequence ID" value="KAF2396473.1"/>
    <property type="molecule type" value="Genomic_DNA"/>
</dbReference>
<evidence type="ECO:0000313" key="4">
    <source>
        <dbReference type="Proteomes" id="UP000799640"/>
    </source>
</evidence>
<dbReference type="PANTHER" id="PTHR46411">
    <property type="entry name" value="FAMILY ATPASE, PUTATIVE-RELATED"/>
    <property type="match status" value="1"/>
</dbReference>
<dbReference type="SMART" id="SM00382">
    <property type="entry name" value="AAA"/>
    <property type="match status" value="1"/>
</dbReference>
<gene>
    <name evidence="3" type="ORF">EJ06DRAFT_560028</name>
</gene>
<dbReference type="InterPro" id="IPR003593">
    <property type="entry name" value="AAA+_ATPase"/>
</dbReference>
<dbReference type="Pfam" id="PF22942">
    <property type="entry name" value="DUF7025"/>
    <property type="match status" value="1"/>
</dbReference>
<dbReference type="Pfam" id="PF00004">
    <property type="entry name" value="AAA"/>
    <property type="match status" value="1"/>
</dbReference>
<accession>A0A6G1HK85</accession>
<dbReference type="AlphaFoldDB" id="A0A6G1HK85"/>
<evidence type="ECO:0000256" key="1">
    <source>
        <dbReference type="SAM" id="MobiDB-lite"/>
    </source>
</evidence>
<dbReference type="SUPFAM" id="SSF52540">
    <property type="entry name" value="P-loop containing nucleoside triphosphate hydrolases"/>
    <property type="match status" value="1"/>
</dbReference>
<feature type="domain" description="AAA+ ATPase" evidence="2">
    <location>
        <begin position="530"/>
        <end position="722"/>
    </location>
</feature>
<organism evidence="3 4">
    <name type="scientific">Trichodelitschia bisporula</name>
    <dbReference type="NCBI Taxonomy" id="703511"/>
    <lineage>
        <taxon>Eukaryota</taxon>
        <taxon>Fungi</taxon>
        <taxon>Dikarya</taxon>
        <taxon>Ascomycota</taxon>
        <taxon>Pezizomycotina</taxon>
        <taxon>Dothideomycetes</taxon>
        <taxon>Dothideomycetes incertae sedis</taxon>
        <taxon>Phaeotrichales</taxon>
        <taxon>Phaeotrichaceae</taxon>
        <taxon>Trichodelitschia</taxon>
    </lineage>
</organism>
<keyword evidence="4" id="KW-1185">Reference proteome</keyword>
<proteinExistence type="predicted"/>
<reference evidence="3" key="1">
    <citation type="journal article" date="2020" name="Stud. Mycol.">
        <title>101 Dothideomycetes genomes: a test case for predicting lifestyles and emergence of pathogens.</title>
        <authorList>
            <person name="Haridas S."/>
            <person name="Albert R."/>
            <person name="Binder M."/>
            <person name="Bloem J."/>
            <person name="Labutti K."/>
            <person name="Salamov A."/>
            <person name="Andreopoulos B."/>
            <person name="Baker S."/>
            <person name="Barry K."/>
            <person name="Bills G."/>
            <person name="Bluhm B."/>
            <person name="Cannon C."/>
            <person name="Castanera R."/>
            <person name="Culley D."/>
            <person name="Daum C."/>
            <person name="Ezra D."/>
            <person name="Gonzalez J."/>
            <person name="Henrissat B."/>
            <person name="Kuo A."/>
            <person name="Liang C."/>
            <person name="Lipzen A."/>
            <person name="Lutzoni F."/>
            <person name="Magnuson J."/>
            <person name="Mondo S."/>
            <person name="Nolan M."/>
            <person name="Ohm R."/>
            <person name="Pangilinan J."/>
            <person name="Park H.-J."/>
            <person name="Ramirez L."/>
            <person name="Alfaro M."/>
            <person name="Sun H."/>
            <person name="Tritt A."/>
            <person name="Yoshinaga Y."/>
            <person name="Zwiers L.-H."/>
            <person name="Turgeon B."/>
            <person name="Goodwin S."/>
            <person name="Spatafora J."/>
            <person name="Crous P."/>
            <person name="Grigoriev I."/>
        </authorList>
    </citation>
    <scope>NUCLEOTIDE SEQUENCE</scope>
    <source>
        <strain evidence="3">CBS 262.69</strain>
    </source>
</reference>
<dbReference type="Proteomes" id="UP000799640">
    <property type="component" value="Unassembled WGS sequence"/>
</dbReference>
<evidence type="ECO:0000259" key="2">
    <source>
        <dbReference type="SMART" id="SM00382"/>
    </source>
</evidence>
<evidence type="ECO:0000313" key="3">
    <source>
        <dbReference type="EMBL" id="KAF2396473.1"/>
    </source>
</evidence>
<dbReference type="Gene3D" id="3.40.50.300">
    <property type="entry name" value="P-loop containing nucleotide triphosphate hydrolases"/>
    <property type="match status" value="1"/>
</dbReference>
<dbReference type="GO" id="GO:0016887">
    <property type="term" value="F:ATP hydrolysis activity"/>
    <property type="evidence" value="ECO:0007669"/>
    <property type="project" value="InterPro"/>
</dbReference>
<dbReference type="PANTHER" id="PTHR46411:SF3">
    <property type="entry name" value="AAA+ ATPASE DOMAIN-CONTAINING PROTEIN"/>
    <property type="match status" value="1"/>
</dbReference>